<evidence type="ECO:0000256" key="1">
    <source>
        <dbReference type="SAM" id="SignalP"/>
    </source>
</evidence>
<proteinExistence type="predicted"/>
<dbReference type="RefSeq" id="WP_114706152.1">
    <property type="nucleotide sequence ID" value="NZ_QDKL01000001.1"/>
</dbReference>
<protein>
    <recommendedName>
        <fullName evidence="4">AMIN domain-containing protein</fullName>
    </recommendedName>
</protein>
<keyword evidence="1" id="KW-0732">Signal</keyword>
<sequence length="161" mass="18312">MMNILKVLLLISIFSISNTANSQDLLNERIRKIPEKKRSIFFKKGIFHSTNSNTSSVLKSIRHGNGSSRGYERLVFDFKTKEAPRVYGYKSEKENKIYIDFFKTKLDKKVGSFGTSKLVKKVDFYPVGDDTLSAELVISGQHSIDVFTLTNPGRLVIDIKK</sequence>
<comment type="caution">
    <text evidence="2">The sequence shown here is derived from an EMBL/GenBank/DDBJ whole genome shotgun (WGS) entry which is preliminary data.</text>
</comment>
<gene>
    <name evidence="2" type="ORF">DAY19_05390</name>
</gene>
<feature type="chain" id="PRO_5045895550" description="AMIN domain-containing protein" evidence="1">
    <location>
        <begin position="23"/>
        <end position="161"/>
    </location>
</feature>
<evidence type="ECO:0008006" key="4">
    <source>
        <dbReference type="Google" id="ProtNLM"/>
    </source>
</evidence>
<dbReference type="EMBL" id="QDKL01000001">
    <property type="protein sequence ID" value="RZF23204.1"/>
    <property type="molecule type" value="Genomic_DNA"/>
</dbReference>
<dbReference type="Proteomes" id="UP000443582">
    <property type="component" value="Unassembled WGS sequence"/>
</dbReference>
<accession>A0ABY0IJQ0</accession>
<evidence type="ECO:0000313" key="2">
    <source>
        <dbReference type="EMBL" id="RZF23204.1"/>
    </source>
</evidence>
<organism evidence="2 3">
    <name type="scientific">Halobacteriovorax vibrionivorans</name>
    <dbReference type="NCBI Taxonomy" id="2152716"/>
    <lineage>
        <taxon>Bacteria</taxon>
        <taxon>Pseudomonadati</taxon>
        <taxon>Bdellovibrionota</taxon>
        <taxon>Bacteriovoracia</taxon>
        <taxon>Bacteriovoracales</taxon>
        <taxon>Halobacteriovoraceae</taxon>
        <taxon>Halobacteriovorax</taxon>
    </lineage>
</organism>
<keyword evidence="3" id="KW-1185">Reference proteome</keyword>
<reference evidence="3" key="1">
    <citation type="journal article" date="2019" name="Int. J. Syst. Evol. Microbiol.">
        <title>Halobacteriovorax valvorus sp. nov., a novel prokaryotic predator isolated from coastal seawater of China.</title>
        <authorList>
            <person name="Chen M.-X."/>
        </authorList>
    </citation>
    <scope>NUCLEOTIDE SEQUENCE [LARGE SCALE GENOMIC DNA]</scope>
    <source>
        <strain evidence="3">BL9</strain>
    </source>
</reference>
<evidence type="ECO:0000313" key="3">
    <source>
        <dbReference type="Proteomes" id="UP000443582"/>
    </source>
</evidence>
<name>A0ABY0IJQ0_9BACT</name>
<feature type="signal peptide" evidence="1">
    <location>
        <begin position="1"/>
        <end position="22"/>
    </location>
</feature>